<dbReference type="PANTHER" id="PTHR46599">
    <property type="entry name" value="PIGGYBAC TRANSPOSABLE ELEMENT-DERIVED PROTEIN 4"/>
    <property type="match status" value="1"/>
</dbReference>
<dbReference type="VEuPathDB" id="FungiDB:PC110_g11324"/>
<keyword evidence="2" id="KW-1133">Transmembrane helix</keyword>
<reference evidence="4" key="1">
    <citation type="submission" date="2018-05" db="EMBL/GenBank/DDBJ databases">
        <title>Effector identification in a new, highly contiguous assembly of the strawberry crown rot pathogen Phytophthora cactorum.</title>
        <authorList>
            <person name="Armitage A.D."/>
            <person name="Nellist C.F."/>
            <person name="Bates H."/>
            <person name="Vickerstaff R.J."/>
            <person name="Harrison R.J."/>
        </authorList>
    </citation>
    <scope>NUCLEOTIDE SEQUENCE</scope>
    <source>
        <strain evidence="4">P421</strain>
    </source>
</reference>
<feature type="compositionally biased region" description="Low complexity" evidence="1">
    <location>
        <begin position="188"/>
        <end position="199"/>
    </location>
</feature>
<evidence type="ECO:0000256" key="2">
    <source>
        <dbReference type="SAM" id="Phobius"/>
    </source>
</evidence>
<dbReference type="AlphaFoldDB" id="A0A8T1I280"/>
<feature type="region of interest" description="Disordered" evidence="1">
    <location>
        <begin position="179"/>
        <end position="201"/>
    </location>
</feature>
<name>A0A8T1I280_9STRA</name>
<dbReference type="PANTHER" id="PTHR46599:SF3">
    <property type="entry name" value="PIGGYBAC TRANSPOSABLE ELEMENT-DERIVED PROTEIN 4"/>
    <property type="match status" value="1"/>
</dbReference>
<dbReference type="VEuPathDB" id="FungiDB:PC110_g10549"/>
<keyword evidence="2" id="KW-0812">Transmembrane</keyword>
<feature type="transmembrane region" description="Helical" evidence="2">
    <location>
        <begin position="905"/>
        <end position="929"/>
    </location>
</feature>
<evidence type="ECO:0000259" key="3">
    <source>
        <dbReference type="Pfam" id="PF13843"/>
    </source>
</evidence>
<keyword evidence="2" id="KW-0472">Membrane</keyword>
<evidence type="ECO:0000313" key="5">
    <source>
        <dbReference type="Proteomes" id="UP000760860"/>
    </source>
</evidence>
<accession>A0A8T1I280</accession>
<proteinExistence type="predicted"/>
<dbReference type="EMBL" id="RCMV01000319">
    <property type="protein sequence ID" value="KAG3219275.1"/>
    <property type="molecule type" value="Genomic_DNA"/>
</dbReference>
<feature type="domain" description="PiggyBac transposable element-derived protein" evidence="3">
    <location>
        <begin position="348"/>
        <end position="717"/>
    </location>
</feature>
<evidence type="ECO:0000313" key="4">
    <source>
        <dbReference type="EMBL" id="KAG3219275.1"/>
    </source>
</evidence>
<protein>
    <recommendedName>
        <fullName evidence="3">PiggyBac transposable element-derived protein domain-containing protein</fullName>
    </recommendedName>
</protein>
<dbReference type="Proteomes" id="UP000760860">
    <property type="component" value="Unassembled WGS sequence"/>
</dbReference>
<dbReference type="InterPro" id="IPR029526">
    <property type="entry name" value="PGBD"/>
</dbReference>
<feature type="region of interest" description="Disordered" evidence="1">
    <location>
        <begin position="106"/>
        <end position="146"/>
    </location>
</feature>
<organism evidence="4 5">
    <name type="scientific">Phytophthora cactorum</name>
    <dbReference type="NCBI Taxonomy" id="29920"/>
    <lineage>
        <taxon>Eukaryota</taxon>
        <taxon>Sar</taxon>
        <taxon>Stramenopiles</taxon>
        <taxon>Oomycota</taxon>
        <taxon>Peronosporomycetes</taxon>
        <taxon>Peronosporales</taxon>
        <taxon>Peronosporaceae</taxon>
        <taxon>Phytophthora</taxon>
    </lineage>
</organism>
<gene>
    <name evidence="4" type="ORF">PC129_g9938</name>
</gene>
<comment type="caution">
    <text evidence="4">The sequence shown here is derived from an EMBL/GenBank/DDBJ whole genome shotgun (WGS) entry which is preliminary data.</text>
</comment>
<evidence type="ECO:0000256" key="1">
    <source>
        <dbReference type="SAM" id="MobiDB-lite"/>
    </source>
</evidence>
<sequence length="1009" mass="110886">MRVVAAEQAAQQMTSVALSIRQPTLNPTRKEIATRRRQELPVQQASLGAALSPGVVRKQEVEDAQPDVLRARIAQKVCGVEGDGCEVGGDDGVSISFNYGVSGAAGQEGVAGRGARGRGVRGGRGGRTARRAASTASAEGDEVDSSEVGFDMDVGMDVDGAAGQAVGSSRGVCGLVAAAPDSPRPGSATATGETGAATTPSYTPPIMLQDVYIRWLDSQFQSVVEHISVGVVQLGIKNYVALTRVKNPDWRILVRPDPTDEIDFEEDNSDCEEEVLQAFDPSKLLPTSLAEVEAIKSMRFDPNGEVEGPSYLYQHSDGSTQTYLRPEFKHLFEHSASSSFFAYRPLYFWRQVLHETNMYAVVNNIRMATMFTLDELMIFLGILFFMAMNDKGEYANYWGLQAEDLIFGGVTTSLDGIMTLHRFKLLRRCLSFNATPNTLDQDAAARIRPLLNLLKITGGQYIHVGRDVALDEASVACRSRQGRHMIVYNPMKPTGEYHFRLYMVCCSTTWIALNYKLHCNRSDILDRLSGVVDQVEAQNLREELGDVSKIRQHVLEVTRPLFGTNRIVNMVNYYTSVQLLQELRLKGPYGRGTIRANSKHFPVHTILYNDDCTRGDYRQAVSHDHSMLAASWCDGNVVNLVSNADCTHVTTVTRMVGTEKQSFPAPECVAQYNTNIQGVDRLDQIRGRFSTADGHSYKRWHKMLVLALIDVARSNAYLTRRLVKSDPATRDPHRTFVMELVGELLNGQWRNAPSDGRMLYSGGMLDDGEAEEVGTPSSQRSAGKAAVLTTTACASVSSRQIHVEKSRKRRRCIVCRWEGRYPTEVTNYCLTHGVCLCRVVHDRPAKPWMCPATTSTCWDKFHQFYYPNELFTDKGNSYGDLLLLAGLLTDQASLVPLTDSAAQSLSLTVTAVVTLTGSEVMVLVVVGLLRSGLAAMLRRDYLRLDQAVAVLTDLAATRPTDMATTRPTGMATQPTDLVAAALTDLAALSDVVVTRATDLVEEPTDLAAT</sequence>
<dbReference type="Pfam" id="PF13843">
    <property type="entry name" value="DDE_Tnp_1_7"/>
    <property type="match status" value="1"/>
</dbReference>